<keyword evidence="3" id="KW-1185">Reference proteome</keyword>
<protein>
    <submittedName>
        <fullName evidence="2">Uncharacterized protein</fullName>
    </submittedName>
</protein>
<dbReference type="InParanoid" id="M1DBR3"/>
<accession>M1DBR3</accession>
<feature type="region of interest" description="Disordered" evidence="1">
    <location>
        <begin position="19"/>
        <end position="110"/>
    </location>
</feature>
<dbReference type="EnsemblPlants" id="PGSC0003DMT400086437">
    <property type="protein sequence ID" value="PGSC0003DMT400086437"/>
    <property type="gene ID" value="PGSC0003DMG400036008"/>
</dbReference>
<feature type="region of interest" description="Disordered" evidence="1">
    <location>
        <begin position="127"/>
        <end position="156"/>
    </location>
</feature>
<organism evidence="2 3">
    <name type="scientific">Solanum tuberosum</name>
    <name type="common">Potato</name>
    <dbReference type="NCBI Taxonomy" id="4113"/>
    <lineage>
        <taxon>Eukaryota</taxon>
        <taxon>Viridiplantae</taxon>
        <taxon>Streptophyta</taxon>
        <taxon>Embryophyta</taxon>
        <taxon>Tracheophyta</taxon>
        <taxon>Spermatophyta</taxon>
        <taxon>Magnoliopsida</taxon>
        <taxon>eudicotyledons</taxon>
        <taxon>Gunneridae</taxon>
        <taxon>Pentapetalae</taxon>
        <taxon>asterids</taxon>
        <taxon>lamiids</taxon>
        <taxon>Solanales</taxon>
        <taxon>Solanaceae</taxon>
        <taxon>Solanoideae</taxon>
        <taxon>Solaneae</taxon>
        <taxon>Solanum</taxon>
    </lineage>
</organism>
<evidence type="ECO:0000256" key="1">
    <source>
        <dbReference type="SAM" id="MobiDB-lite"/>
    </source>
</evidence>
<reference evidence="3" key="1">
    <citation type="journal article" date="2011" name="Nature">
        <title>Genome sequence and analysis of the tuber crop potato.</title>
        <authorList>
            <consortium name="The Potato Genome Sequencing Consortium"/>
        </authorList>
    </citation>
    <scope>NUCLEOTIDE SEQUENCE [LARGE SCALE GENOMIC DNA]</scope>
    <source>
        <strain evidence="3">cv. DM1-3 516 R44</strain>
    </source>
</reference>
<dbReference type="AlphaFoldDB" id="M1DBR3"/>
<dbReference type="PaxDb" id="4113-PGSC0003DMT400086437"/>
<reference evidence="2" key="2">
    <citation type="submission" date="2015-06" db="UniProtKB">
        <authorList>
            <consortium name="EnsemblPlants"/>
        </authorList>
    </citation>
    <scope>IDENTIFICATION</scope>
    <source>
        <strain evidence="2">DM1-3 516 R44</strain>
    </source>
</reference>
<feature type="compositionally biased region" description="Acidic residues" evidence="1">
    <location>
        <begin position="47"/>
        <end position="56"/>
    </location>
</feature>
<sequence>MMVQEANWIMVLGGSVEFESGSQEDETTSSLAVGPQAEARAQIEANATEEDDEVTPDDTMVHKSGKRKRIDGESDDELSTDMSKEERRQHKKACMASRKEAREKEELEQQQRDAVFVGAFGSRVPVSMGGSQPDTALVSESAPVDNCANADPTTGA</sequence>
<feature type="compositionally biased region" description="Basic and acidic residues" evidence="1">
    <location>
        <begin position="97"/>
        <end position="110"/>
    </location>
</feature>
<proteinExistence type="predicted"/>
<dbReference type="Proteomes" id="UP000011115">
    <property type="component" value="Unassembled WGS sequence"/>
</dbReference>
<dbReference type="Gramene" id="PGSC0003DMT400086437">
    <property type="protein sequence ID" value="PGSC0003DMT400086437"/>
    <property type="gene ID" value="PGSC0003DMG400036008"/>
</dbReference>
<evidence type="ECO:0000313" key="2">
    <source>
        <dbReference type="EnsemblPlants" id="PGSC0003DMT400086437"/>
    </source>
</evidence>
<name>M1DBR3_SOLTU</name>
<dbReference type="HOGENOM" id="CLU_1689808_0_0_1"/>
<evidence type="ECO:0000313" key="3">
    <source>
        <dbReference type="Proteomes" id="UP000011115"/>
    </source>
</evidence>